<dbReference type="GO" id="GO:0016810">
    <property type="term" value="F:hydrolase activity, acting on carbon-nitrogen (but not peptide) bonds"/>
    <property type="evidence" value="ECO:0007669"/>
    <property type="project" value="InterPro"/>
</dbReference>
<dbReference type="PANTHER" id="PTHR43123">
    <property type="entry name" value="POLYSACCHARIDE DEACETYLASE-RELATED"/>
    <property type="match status" value="1"/>
</dbReference>
<keyword evidence="3" id="KW-1185">Reference proteome</keyword>
<dbReference type="Pfam" id="PF01522">
    <property type="entry name" value="Polysacc_deac_1"/>
    <property type="match status" value="1"/>
</dbReference>
<protein>
    <recommendedName>
        <fullName evidence="1">NodB homology domain-containing protein</fullName>
    </recommendedName>
</protein>
<dbReference type="Proteomes" id="UP001140453">
    <property type="component" value="Unassembled WGS sequence"/>
</dbReference>
<evidence type="ECO:0000313" key="3">
    <source>
        <dbReference type="Proteomes" id="UP001140453"/>
    </source>
</evidence>
<comment type="caution">
    <text evidence="2">The sequence shown here is derived from an EMBL/GenBank/DDBJ whole genome shotgun (WGS) entry which is preliminary data.</text>
</comment>
<gene>
    <name evidence="2" type="ORF">N0V93_000866</name>
</gene>
<dbReference type="AlphaFoldDB" id="A0A9W8Z2N1"/>
<reference evidence="2" key="1">
    <citation type="submission" date="2022-10" db="EMBL/GenBank/DDBJ databases">
        <title>Tapping the CABI collections for fungal endophytes: first genome assemblies for Collariella, Neodidymelliopsis, Ascochyta clinopodiicola, Didymella pomorum, Didymosphaeria variabile, Neocosmospora piperis and Neocucurbitaria cava.</title>
        <authorList>
            <person name="Hill R."/>
        </authorList>
    </citation>
    <scope>NUCLEOTIDE SEQUENCE</scope>
    <source>
        <strain evidence="2">IMI 355082</strain>
    </source>
</reference>
<dbReference type="InterPro" id="IPR002509">
    <property type="entry name" value="NODB_dom"/>
</dbReference>
<organism evidence="2 3">
    <name type="scientific">Gnomoniopsis smithogilvyi</name>
    <dbReference type="NCBI Taxonomy" id="1191159"/>
    <lineage>
        <taxon>Eukaryota</taxon>
        <taxon>Fungi</taxon>
        <taxon>Dikarya</taxon>
        <taxon>Ascomycota</taxon>
        <taxon>Pezizomycotina</taxon>
        <taxon>Sordariomycetes</taxon>
        <taxon>Sordariomycetidae</taxon>
        <taxon>Diaporthales</taxon>
        <taxon>Gnomoniaceae</taxon>
        <taxon>Gnomoniopsis</taxon>
    </lineage>
</organism>
<dbReference type="Gene3D" id="3.20.20.370">
    <property type="entry name" value="Glycoside hydrolase/deacetylase"/>
    <property type="match status" value="1"/>
</dbReference>
<evidence type="ECO:0000313" key="2">
    <source>
        <dbReference type="EMBL" id="KAJ4396645.1"/>
    </source>
</evidence>
<accession>A0A9W8Z2N1</accession>
<dbReference type="PANTHER" id="PTHR43123:SF3">
    <property type="entry name" value="NODB HOMOLOGY DOMAIN-CONTAINING PROTEIN"/>
    <property type="match status" value="1"/>
</dbReference>
<dbReference type="OrthoDB" id="9970124at2759"/>
<sequence>MVHVEPGLELPRDFEGFGEEGFNPQWPNGARIAVSFVLNYEEGGERNVLDGDGQSEEYLWEKGASGGYRHTRYINSEQDFEYGSRAASWRLIRLFKEFGWNFTTYAVAVALSRNPKFAKALVRDGHEVAAHGLRWLDHSQYSLEEDKEYIKKCILLIQEASGEMPVGAYFGRGTPQTHLLFPEVWNSVGAEFLWSSEVYNDDVPYWIDMPQEKDLPDNEKKGMLLIPYNYDCNDGKFHMSPGFGSSVAESYEKYLKNTFDCLYREGGKMMNIPLHTRIIGKPGRSEALRNFMKYVSEKDGVWVTTRRDIAKHMREKFPYKPNGAWIPSSSI</sequence>
<dbReference type="GO" id="GO:0005975">
    <property type="term" value="P:carbohydrate metabolic process"/>
    <property type="evidence" value="ECO:0007669"/>
    <property type="project" value="InterPro"/>
</dbReference>
<feature type="domain" description="NodB homology" evidence="1">
    <location>
        <begin position="80"/>
        <end position="167"/>
    </location>
</feature>
<dbReference type="SUPFAM" id="SSF88713">
    <property type="entry name" value="Glycoside hydrolase/deacetylase"/>
    <property type="match status" value="1"/>
</dbReference>
<proteinExistence type="predicted"/>
<name>A0A9W8Z2N1_9PEZI</name>
<dbReference type="InterPro" id="IPR011330">
    <property type="entry name" value="Glyco_hydro/deAcase_b/a-brl"/>
</dbReference>
<dbReference type="EMBL" id="JAPEVB010000001">
    <property type="protein sequence ID" value="KAJ4396645.1"/>
    <property type="molecule type" value="Genomic_DNA"/>
</dbReference>
<evidence type="ECO:0000259" key="1">
    <source>
        <dbReference type="Pfam" id="PF01522"/>
    </source>
</evidence>